<evidence type="ECO:0000259" key="2">
    <source>
        <dbReference type="PROSITE" id="PS50983"/>
    </source>
</evidence>
<accession>R4KBS2</accession>
<reference evidence="3 4" key="1">
    <citation type="submission" date="2012-01" db="EMBL/GenBank/DDBJ databases">
        <title>Complete sequence of Desulfotomaculum gibsoniae DSM 7213.</title>
        <authorList>
            <consortium name="US DOE Joint Genome Institute"/>
            <person name="Lucas S."/>
            <person name="Han J."/>
            <person name="Lapidus A."/>
            <person name="Cheng J.-F."/>
            <person name="Goodwin L."/>
            <person name="Pitluck S."/>
            <person name="Peters L."/>
            <person name="Ovchinnikova G."/>
            <person name="Teshima H."/>
            <person name="Detter J.C."/>
            <person name="Han C."/>
            <person name="Tapia R."/>
            <person name="Land M."/>
            <person name="Hauser L."/>
            <person name="Kyrpides N."/>
            <person name="Ivanova N."/>
            <person name="Pagani I."/>
            <person name="Parshina S."/>
            <person name="Plugge C."/>
            <person name="Muyzer G."/>
            <person name="Kuever J."/>
            <person name="Ivanova A."/>
            <person name="Nazina T."/>
            <person name="Klenk H.-P."/>
            <person name="Brambilla E."/>
            <person name="Spring S."/>
            <person name="Stams A.F."/>
            <person name="Woyke T."/>
        </authorList>
    </citation>
    <scope>NUCLEOTIDE SEQUENCE [LARGE SCALE GENOMIC DNA]</scope>
    <source>
        <strain evidence="3 4">DSM 7213</strain>
    </source>
</reference>
<dbReference type="PROSITE" id="PS51257">
    <property type="entry name" value="PROKAR_LIPOPROTEIN"/>
    <property type="match status" value="1"/>
</dbReference>
<dbReference type="eggNOG" id="COG0614">
    <property type="taxonomic scope" value="Bacteria"/>
</dbReference>
<gene>
    <name evidence="3" type="ORF">Desgi_0422</name>
</gene>
<feature type="domain" description="Fe/B12 periplasmic-binding" evidence="2">
    <location>
        <begin position="68"/>
        <end position="325"/>
    </location>
</feature>
<dbReference type="InterPro" id="IPR050902">
    <property type="entry name" value="ABC_Transporter_SBP"/>
</dbReference>
<name>R4KBS2_9FIRM</name>
<dbReference type="Pfam" id="PF01497">
    <property type="entry name" value="Peripla_BP_2"/>
    <property type="match status" value="1"/>
</dbReference>
<sequence length="356" mass="39129">MINIKKNVVVLLLVAFLLGVVGCGQVKNDNKAGQEPGSTAGTNKAAAAKQVVGANGRTVTVPEKIDRIAITCQGGTAQEVTILGAGDKIVAQAPMNNFPQLLKMFPRYKDIVNPGTFDDVNIEEIIKADPDIVLVGISSKKGNQAIEEAGFPTFTMLIGWADIDTLKNEFLQMGTLLGNEKKAKELVNYWDDKIAYINKMLAKVPEDKKMRVLYASKGLKSVSGKNVWGDSLIAVAGGVNVAADISESREVSIEQIMTWDPDVIILQKGGNAVGELKKDTRLSDLDAIKNGRVHQVPIGAFWWDRPSPEAPLGFMWLATILYPEHTKDIDLKKETKEFFKTFYNYDLSDEEYNSFF</sequence>
<dbReference type="Gene3D" id="1.20.58.2180">
    <property type="match status" value="1"/>
</dbReference>
<dbReference type="EMBL" id="CP003273">
    <property type="protein sequence ID" value="AGK99998.1"/>
    <property type="molecule type" value="Genomic_DNA"/>
</dbReference>
<dbReference type="OrthoDB" id="9787830at2"/>
<comment type="similarity">
    <text evidence="1">Belongs to the bacterial solute-binding protein 8 family.</text>
</comment>
<dbReference type="Proteomes" id="UP000013520">
    <property type="component" value="Chromosome"/>
</dbReference>
<dbReference type="CDD" id="cd01142">
    <property type="entry name" value="TroA_e"/>
    <property type="match status" value="1"/>
</dbReference>
<dbReference type="HOGENOM" id="CLU_038034_13_3_9"/>
<evidence type="ECO:0000313" key="4">
    <source>
        <dbReference type="Proteomes" id="UP000013520"/>
    </source>
</evidence>
<protein>
    <submittedName>
        <fullName evidence="3">ABC-type Fe3+-hydroxamate transport system, periplasmic component</fullName>
    </submittedName>
</protein>
<dbReference type="InterPro" id="IPR002491">
    <property type="entry name" value="ABC_transptr_periplasmic_BD"/>
</dbReference>
<proteinExistence type="inferred from homology"/>
<dbReference type="PROSITE" id="PS50983">
    <property type="entry name" value="FE_B12_PBP"/>
    <property type="match status" value="1"/>
</dbReference>
<organism evidence="3 4">
    <name type="scientific">Desulfoscipio gibsoniae DSM 7213</name>
    <dbReference type="NCBI Taxonomy" id="767817"/>
    <lineage>
        <taxon>Bacteria</taxon>
        <taxon>Bacillati</taxon>
        <taxon>Bacillota</taxon>
        <taxon>Clostridia</taxon>
        <taxon>Eubacteriales</taxon>
        <taxon>Desulfallaceae</taxon>
        <taxon>Desulfoscipio</taxon>
    </lineage>
</organism>
<keyword evidence="4" id="KW-1185">Reference proteome</keyword>
<dbReference type="RefSeq" id="WP_006522815.1">
    <property type="nucleotide sequence ID" value="NC_021184.1"/>
</dbReference>
<dbReference type="SUPFAM" id="SSF53807">
    <property type="entry name" value="Helical backbone' metal receptor"/>
    <property type="match status" value="1"/>
</dbReference>
<dbReference type="Gene3D" id="3.40.50.1980">
    <property type="entry name" value="Nitrogenase molybdenum iron protein domain"/>
    <property type="match status" value="2"/>
</dbReference>
<dbReference type="KEGG" id="dgi:Desgi_0422"/>
<dbReference type="AlphaFoldDB" id="R4KBS2"/>
<dbReference type="PANTHER" id="PTHR30535">
    <property type="entry name" value="VITAMIN B12-BINDING PROTEIN"/>
    <property type="match status" value="1"/>
</dbReference>
<dbReference type="STRING" id="767817.Desgi_0422"/>
<dbReference type="PANTHER" id="PTHR30535:SF34">
    <property type="entry name" value="MOLYBDATE-BINDING PROTEIN MOLA"/>
    <property type="match status" value="1"/>
</dbReference>
<evidence type="ECO:0000256" key="1">
    <source>
        <dbReference type="ARBA" id="ARBA00008814"/>
    </source>
</evidence>
<evidence type="ECO:0000313" key="3">
    <source>
        <dbReference type="EMBL" id="AGK99998.1"/>
    </source>
</evidence>